<evidence type="ECO:0000256" key="3">
    <source>
        <dbReference type="SAM" id="Coils"/>
    </source>
</evidence>
<evidence type="ECO:0008006" key="9">
    <source>
        <dbReference type="Google" id="ProtNLM"/>
    </source>
</evidence>
<sequence>MGSVEAPAPPPLMANSGFRGYRTVSQHLNDLKKENFSLKLRIYFLEEKIQQKFDQSGDGVHRANEAELQRRLVEGQDEVRHMQQILEDKVQLLQKEVEAARSDTQRMAALADAEARRCLALQREMLEKMEEHGDSAGVQTSPTDADRLIEDLEQQKQSLSLQVEELQVKVHDLSSSLENRERDAQVFFRVCILRPGHMVAPRSQYSHSTGIFVVFGVKHLLSYIWSLVAEWRILSDIEDLCVPLRCLLAVKAAMKEACRICARELCGNQRRWIFHPAAKLSLQVLLAHALGRGLGRDGRGEFACSKCAFMLERMFRFDTVVARVEALSLERLQRLLLEKERLRLCIAGLYRRSNPGEAGGEDADLDGSYSDLIQDDLVFSGFESWADREDAAPDQPLHHCTGAEAGQKPRRCRGCAALRVADSDYEAVCKVPRRFGRRSTSCGPSTRFSASALGLEDLSRTSDATPVPMDVPAAEADKRSHSPASSVESLELHRTKEEPNPNPEEPSPLWSKPQTGSSLSGAEVLLGLLRGWEYRPVTPPRGSKLPVLVKGKLDPNLSSHPAVVVLCPEEELQAELEDLEEQWLDDYLQCGPFRLQQRASIRALRRRGAACRGRRLQRAPHVGNGVFLQLIGEQQDQLSRYQSAAGQCVGELQQAQNQVRSLQVNIRESEARNQVPDPAREPVPARFRDAEDKLQERLAAMELQLRSAQDEAQQQERLIQNLTDGVVSKETEVSDLSRALADQNQTLRSLRELANRSQLSGTEAAPGQGEVLALQAALFQAQLELQAAQRAQRRADRAEEDQNRSLERLERDLQGALQHRRETERHNRVSRPAD</sequence>
<proteinExistence type="predicted"/>
<evidence type="ECO:0000256" key="2">
    <source>
        <dbReference type="ARBA" id="ARBA00022490"/>
    </source>
</evidence>
<dbReference type="InterPro" id="IPR012943">
    <property type="entry name" value="Cnn_1N"/>
</dbReference>
<feature type="region of interest" description="Disordered" evidence="4">
    <location>
        <begin position="459"/>
        <end position="516"/>
    </location>
</feature>
<feature type="coiled-coil region" evidence="3">
    <location>
        <begin position="149"/>
        <end position="183"/>
    </location>
</feature>
<feature type="domain" description="Centrosomin N-terminal motif 1" evidence="5">
    <location>
        <begin position="24"/>
        <end position="95"/>
    </location>
</feature>
<dbReference type="InterPro" id="IPR040947">
    <property type="entry name" value="SMYLE_N"/>
</dbReference>
<dbReference type="Pfam" id="PF07989">
    <property type="entry name" value="Cnn_1N"/>
    <property type="match status" value="1"/>
</dbReference>
<dbReference type="EMBL" id="NHOQ01001911">
    <property type="protein sequence ID" value="PWA21230.1"/>
    <property type="molecule type" value="Genomic_DNA"/>
</dbReference>
<dbReference type="AlphaFoldDB" id="A0A315VCU3"/>
<dbReference type="Pfam" id="PF18615">
    <property type="entry name" value="SMYLE_N"/>
    <property type="match status" value="1"/>
</dbReference>
<comment type="subcellular location">
    <subcellularLocation>
        <location evidence="1">Cytoplasm</location>
    </subcellularLocation>
</comment>
<dbReference type="PANTHER" id="PTHR46501:SF2">
    <property type="entry name" value="MYOMEGALIN"/>
    <property type="match status" value="1"/>
</dbReference>
<organism evidence="7 8">
    <name type="scientific">Gambusia affinis</name>
    <name type="common">Western mosquitofish</name>
    <name type="synonym">Heterandria affinis</name>
    <dbReference type="NCBI Taxonomy" id="33528"/>
    <lineage>
        <taxon>Eukaryota</taxon>
        <taxon>Metazoa</taxon>
        <taxon>Chordata</taxon>
        <taxon>Craniata</taxon>
        <taxon>Vertebrata</taxon>
        <taxon>Euteleostomi</taxon>
        <taxon>Actinopterygii</taxon>
        <taxon>Neopterygii</taxon>
        <taxon>Teleostei</taxon>
        <taxon>Neoteleostei</taxon>
        <taxon>Acanthomorphata</taxon>
        <taxon>Ovalentaria</taxon>
        <taxon>Atherinomorphae</taxon>
        <taxon>Cyprinodontiformes</taxon>
        <taxon>Poeciliidae</taxon>
        <taxon>Poeciliinae</taxon>
        <taxon>Gambusia</taxon>
    </lineage>
</organism>
<dbReference type="GO" id="GO:0005813">
    <property type="term" value="C:centrosome"/>
    <property type="evidence" value="ECO:0007669"/>
    <property type="project" value="TreeGrafter"/>
</dbReference>
<evidence type="ECO:0000313" key="8">
    <source>
        <dbReference type="Proteomes" id="UP000250572"/>
    </source>
</evidence>
<dbReference type="PANTHER" id="PTHR46501">
    <property type="entry name" value="MYOMEGALIN"/>
    <property type="match status" value="1"/>
</dbReference>
<evidence type="ECO:0000259" key="6">
    <source>
        <dbReference type="Pfam" id="PF18615"/>
    </source>
</evidence>
<keyword evidence="8" id="KW-1185">Reference proteome</keyword>
<keyword evidence="3" id="KW-0175">Coiled coil</keyword>
<feature type="region of interest" description="Disordered" evidence="4">
    <location>
        <begin position="794"/>
        <end position="834"/>
    </location>
</feature>
<protein>
    <recommendedName>
        <fullName evidence="9">Centrosomin N-terminal motif 1 domain-containing protein</fullName>
    </recommendedName>
</protein>
<dbReference type="GO" id="GO:0005794">
    <property type="term" value="C:Golgi apparatus"/>
    <property type="evidence" value="ECO:0007669"/>
    <property type="project" value="TreeGrafter"/>
</dbReference>
<feature type="domain" description="Short myomegalin-like EB1 binding protein N-terminal" evidence="6">
    <location>
        <begin position="366"/>
        <end position="563"/>
    </location>
</feature>
<evidence type="ECO:0000256" key="4">
    <source>
        <dbReference type="SAM" id="MobiDB-lite"/>
    </source>
</evidence>
<dbReference type="STRING" id="33528.ENSGAFP00000018569"/>
<dbReference type="InterPro" id="IPR052593">
    <property type="entry name" value="MT-associated_AKAP9-binding"/>
</dbReference>
<keyword evidence="2" id="KW-0963">Cytoplasm</keyword>
<name>A0A315VCU3_GAMAF</name>
<reference evidence="7 8" key="1">
    <citation type="journal article" date="2018" name="G3 (Bethesda)">
        <title>A High-Quality Reference Genome for the Invasive Mosquitofish Gambusia affinis Using a Chicago Library.</title>
        <authorList>
            <person name="Hoffberg S.L."/>
            <person name="Troendle N.J."/>
            <person name="Glenn T.C."/>
            <person name="Mahmud O."/>
            <person name="Louha S."/>
            <person name="Chalopin D."/>
            <person name="Bennetzen J.L."/>
            <person name="Mauricio R."/>
        </authorList>
    </citation>
    <scope>NUCLEOTIDE SEQUENCE [LARGE SCALE GENOMIC DNA]</scope>
    <source>
        <strain evidence="7">NE01/NJP1002.9</strain>
        <tissue evidence="7">Muscle</tissue>
    </source>
</reference>
<dbReference type="GO" id="GO:0090063">
    <property type="term" value="P:positive regulation of microtubule nucleation"/>
    <property type="evidence" value="ECO:0007669"/>
    <property type="project" value="TreeGrafter"/>
</dbReference>
<comment type="caution">
    <text evidence="7">The sequence shown here is derived from an EMBL/GenBank/DDBJ whole genome shotgun (WGS) entry which is preliminary data.</text>
</comment>
<dbReference type="Proteomes" id="UP000250572">
    <property type="component" value="Unassembled WGS sequence"/>
</dbReference>
<accession>A0A315VCU3</accession>
<evidence type="ECO:0000256" key="1">
    <source>
        <dbReference type="ARBA" id="ARBA00004496"/>
    </source>
</evidence>
<feature type="compositionally biased region" description="Basic and acidic residues" evidence="4">
    <location>
        <begin position="490"/>
        <end position="499"/>
    </location>
</feature>
<dbReference type="GO" id="GO:0060090">
    <property type="term" value="F:molecular adaptor activity"/>
    <property type="evidence" value="ECO:0007669"/>
    <property type="project" value="TreeGrafter"/>
</dbReference>
<evidence type="ECO:0000259" key="5">
    <source>
        <dbReference type="Pfam" id="PF07989"/>
    </source>
</evidence>
<dbReference type="GO" id="GO:1903358">
    <property type="term" value="P:regulation of Golgi organization"/>
    <property type="evidence" value="ECO:0007669"/>
    <property type="project" value="TreeGrafter"/>
</dbReference>
<dbReference type="GO" id="GO:0007098">
    <property type="term" value="P:centrosome cycle"/>
    <property type="evidence" value="ECO:0007669"/>
    <property type="project" value="TreeGrafter"/>
</dbReference>
<evidence type="ECO:0000313" key="7">
    <source>
        <dbReference type="EMBL" id="PWA21230.1"/>
    </source>
</evidence>
<gene>
    <name evidence="7" type="ORF">CCH79_00009580</name>
</gene>
<feature type="coiled-coil region" evidence="3">
    <location>
        <begin position="652"/>
        <end position="753"/>
    </location>
</feature>